<dbReference type="InterPro" id="IPR015421">
    <property type="entry name" value="PyrdxlP-dep_Trfase_major"/>
</dbReference>
<dbReference type="GO" id="GO:0030170">
    <property type="term" value="F:pyridoxal phosphate binding"/>
    <property type="evidence" value="ECO:0007669"/>
    <property type="project" value="UniProtKB-UniRule"/>
</dbReference>
<dbReference type="UniPathway" id="UPA00244">
    <property type="reaction ID" value="UER00311"/>
</dbReference>
<keyword evidence="12" id="KW-0963">Cytoplasm</keyword>
<feature type="modified residue" description="N6-(pyridoxal phosphate)lysine" evidence="12">
    <location>
        <position position="195"/>
    </location>
</feature>
<comment type="similarity">
    <text evidence="3 12">Belongs to the class-V pyridoxal-phosphate-dependent aminotransferase family. SerC subfamily.</text>
</comment>
<evidence type="ECO:0000256" key="11">
    <source>
        <dbReference type="ARBA" id="ARBA00049007"/>
    </source>
</evidence>
<dbReference type="OrthoDB" id="9809412at2"/>
<dbReference type="InterPro" id="IPR015424">
    <property type="entry name" value="PyrdxlP-dep_Trfase"/>
</dbReference>
<evidence type="ECO:0000259" key="14">
    <source>
        <dbReference type="Pfam" id="PF00266"/>
    </source>
</evidence>
<comment type="cofactor">
    <cofactor evidence="12">
        <name>pyridoxal 5'-phosphate</name>
        <dbReference type="ChEBI" id="CHEBI:597326"/>
    </cofactor>
    <text evidence="12">Binds 1 pyridoxal phosphate per subunit.</text>
</comment>
<dbReference type="NCBIfam" id="TIGR01364">
    <property type="entry name" value="serC_1"/>
    <property type="match status" value="1"/>
</dbReference>
<dbReference type="Pfam" id="PF00266">
    <property type="entry name" value="Aminotran_5"/>
    <property type="match status" value="1"/>
</dbReference>
<evidence type="ECO:0000256" key="7">
    <source>
        <dbReference type="ARBA" id="ARBA00022898"/>
    </source>
</evidence>
<comment type="pathway">
    <text evidence="1 12">Cofactor biosynthesis; pyridoxine 5'-phosphate biosynthesis; pyridoxine 5'-phosphate from D-erythrose 4-phosphate: step 3/5.</text>
</comment>
<dbReference type="PROSITE" id="PS00595">
    <property type="entry name" value="AA_TRANSFER_CLASS_5"/>
    <property type="match status" value="1"/>
</dbReference>
<dbReference type="GO" id="GO:0005737">
    <property type="term" value="C:cytoplasm"/>
    <property type="evidence" value="ECO:0007669"/>
    <property type="project" value="UniProtKB-SubCell"/>
</dbReference>
<dbReference type="FunFam" id="3.40.640.10:FF:000010">
    <property type="entry name" value="Phosphoserine aminotransferase"/>
    <property type="match status" value="1"/>
</dbReference>
<feature type="binding site" evidence="12">
    <location>
        <position position="102"/>
    </location>
    <ligand>
        <name>pyridoxal 5'-phosphate</name>
        <dbReference type="ChEBI" id="CHEBI:597326"/>
    </ligand>
</feature>
<dbReference type="InterPro" id="IPR015422">
    <property type="entry name" value="PyrdxlP-dep_Trfase_small"/>
</dbReference>
<dbReference type="RefSeq" id="WP_110389140.1">
    <property type="nucleotide sequence ID" value="NZ_CALCOA010000066.1"/>
</dbReference>
<keyword evidence="9 12" id="KW-0718">Serine biosynthesis</keyword>
<evidence type="ECO:0000256" key="10">
    <source>
        <dbReference type="ARBA" id="ARBA00047630"/>
    </source>
</evidence>
<evidence type="ECO:0000256" key="3">
    <source>
        <dbReference type="ARBA" id="ARBA00006904"/>
    </source>
</evidence>
<proteinExistence type="inferred from homology"/>
<comment type="caution">
    <text evidence="12">Lacks conserved residue(s) required for the propagation of feature annotation.</text>
</comment>
<dbReference type="InterPro" id="IPR022278">
    <property type="entry name" value="Pser_aminoTfrase"/>
</dbReference>
<evidence type="ECO:0000256" key="13">
    <source>
        <dbReference type="RuleBase" id="RU004505"/>
    </source>
</evidence>
<dbReference type="GO" id="GO:0006564">
    <property type="term" value="P:L-serine biosynthetic process"/>
    <property type="evidence" value="ECO:0007669"/>
    <property type="project" value="UniProtKB-UniRule"/>
</dbReference>
<dbReference type="PANTHER" id="PTHR43247">
    <property type="entry name" value="PHOSPHOSERINE AMINOTRANSFERASE"/>
    <property type="match status" value="1"/>
</dbReference>
<dbReference type="EC" id="2.6.1.52" evidence="12"/>
<dbReference type="GO" id="GO:0008615">
    <property type="term" value="P:pyridoxine biosynthetic process"/>
    <property type="evidence" value="ECO:0007669"/>
    <property type="project" value="UniProtKB-UniRule"/>
</dbReference>
<evidence type="ECO:0000256" key="12">
    <source>
        <dbReference type="HAMAP-Rule" id="MF_00160"/>
    </source>
</evidence>
<dbReference type="Gene3D" id="3.90.1150.10">
    <property type="entry name" value="Aspartate Aminotransferase, domain 1"/>
    <property type="match status" value="1"/>
</dbReference>
<comment type="pathway">
    <text evidence="2 12 13">Amino-acid biosynthesis; L-serine biosynthesis; L-serine from 3-phospho-D-glycerate: step 2/3.</text>
</comment>
<reference evidence="15 16" key="1">
    <citation type="submission" date="2018-05" db="EMBL/GenBank/DDBJ databases">
        <title>Genomic Encyclopedia of Type Strains, Phase IV (KMG-IV): sequencing the most valuable type-strain genomes for metagenomic binning, comparative biology and taxonomic classification.</title>
        <authorList>
            <person name="Goeker M."/>
        </authorList>
    </citation>
    <scope>NUCLEOTIDE SEQUENCE [LARGE SCALE GENOMIC DNA]</scope>
    <source>
        <strain evidence="15 16">DSM 29661</strain>
    </source>
</reference>
<dbReference type="Gene3D" id="3.40.640.10">
    <property type="entry name" value="Type I PLP-dependent aspartate aminotransferase-like (Major domain)"/>
    <property type="match status" value="1"/>
</dbReference>
<comment type="caution">
    <text evidence="15">The sequence shown here is derived from an EMBL/GenBank/DDBJ whole genome shotgun (WGS) entry which is preliminary data.</text>
</comment>
<feature type="domain" description="Aminotransferase class V" evidence="14">
    <location>
        <begin position="4"/>
        <end position="348"/>
    </location>
</feature>
<dbReference type="NCBIfam" id="NF003764">
    <property type="entry name" value="PRK05355.1"/>
    <property type="match status" value="1"/>
</dbReference>
<evidence type="ECO:0000313" key="16">
    <source>
        <dbReference type="Proteomes" id="UP000247555"/>
    </source>
</evidence>
<evidence type="ECO:0000313" key="15">
    <source>
        <dbReference type="EMBL" id="PXX81801.1"/>
    </source>
</evidence>
<keyword evidence="4 12" id="KW-0032">Aminotransferase</keyword>
<dbReference type="UniPathway" id="UPA00135">
    <property type="reaction ID" value="UER00197"/>
</dbReference>
<feature type="binding site" evidence="12">
    <location>
        <position position="171"/>
    </location>
    <ligand>
        <name>pyridoxal 5'-phosphate</name>
        <dbReference type="ChEBI" id="CHEBI:597326"/>
    </ligand>
</feature>
<dbReference type="PIRSF" id="PIRSF000525">
    <property type="entry name" value="SerC"/>
    <property type="match status" value="1"/>
</dbReference>
<feature type="binding site" evidence="12">
    <location>
        <position position="152"/>
    </location>
    <ligand>
        <name>pyridoxal 5'-phosphate</name>
        <dbReference type="ChEBI" id="CHEBI:597326"/>
    </ligand>
</feature>
<keyword evidence="5 12" id="KW-0028">Amino-acid biosynthesis</keyword>
<evidence type="ECO:0000256" key="6">
    <source>
        <dbReference type="ARBA" id="ARBA00022679"/>
    </source>
</evidence>
<evidence type="ECO:0000256" key="2">
    <source>
        <dbReference type="ARBA" id="ARBA00005099"/>
    </source>
</evidence>
<dbReference type="FunFam" id="3.90.1150.10:FF:000006">
    <property type="entry name" value="Phosphoserine aminotransferase"/>
    <property type="match status" value="1"/>
</dbReference>
<comment type="function">
    <text evidence="12">Catalyzes the reversible conversion of 3-phosphohydroxypyruvate to phosphoserine and of 3-hydroxy-2-oxo-4-phosphonooxybutanoate to phosphohydroxythreonine.</text>
</comment>
<feature type="binding site" evidence="12">
    <location>
        <position position="194"/>
    </location>
    <ligand>
        <name>pyridoxal 5'-phosphate</name>
        <dbReference type="ChEBI" id="CHEBI:597326"/>
    </ligand>
</feature>
<comment type="catalytic activity">
    <reaction evidence="10 12">
        <text>4-(phosphooxy)-L-threonine + 2-oxoglutarate = (R)-3-hydroxy-2-oxo-4-phosphooxybutanoate + L-glutamate</text>
        <dbReference type="Rhea" id="RHEA:16573"/>
        <dbReference type="ChEBI" id="CHEBI:16810"/>
        <dbReference type="ChEBI" id="CHEBI:29985"/>
        <dbReference type="ChEBI" id="CHEBI:58452"/>
        <dbReference type="ChEBI" id="CHEBI:58538"/>
        <dbReference type="EC" id="2.6.1.52"/>
    </reaction>
</comment>
<feature type="binding site" evidence="12">
    <location>
        <begin position="236"/>
        <end position="237"/>
    </location>
    <ligand>
        <name>pyridoxal 5'-phosphate</name>
        <dbReference type="ChEBI" id="CHEBI:597326"/>
    </ligand>
</feature>
<comment type="catalytic activity">
    <reaction evidence="11 12 13">
        <text>O-phospho-L-serine + 2-oxoglutarate = 3-phosphooxypyruvate + L-glutamate</text>
        <dbReference type="Rhea" id="RHEA:14329"/>
        <dbReference type="ChEBI" id="CHEBI:16810"/>
        <dbReference type="ChEBI" id="CHEBI:18110"/>
        <dbReference type="ChEBI" id="CHEBI:29985"/>
        <dbReference type="ChEBI" id="CHEBI:57524"/>
        <dbReference type="EC" id="2.6.1.52"/>
    </reaction>
</comment>
<protein>
    <recommendedName>
        <fullName evidence="12">Phosphoserine aminotransferase</fullName>
        <ecNumber evidence="12">2.6.1.52</ecNumber>
    </recommendedName>
    <alternativeName>
        <fullName evidence="12">Phosphohydroxythreonine aminotransferase</fullName>
        <shortName evidence="12">PSAT</shortName>
    </alternativeName>
</protein>
<evidence type="ECO:0000256" key="4">
    <source>
        <dbReference type="ARBA" id="ARBA00022576"/>
    </source>
</evidence>
<evidence type="ECO:0000256" key="8">
    <source>
        <dbReference type="ARBA" id="ARBA00023096"/>
    </source>
</evidence>
<dbReference type="SUPFAM" id="SSF53383">
    <property type="entry name" value="PLP-dependent transferases"/>
    <property type="match status" value="1"/>
</dbReference>
<keyword evidence="7 12" id="KW-0663">Pyridoxal phosphate</keyword>
<evidence type="ECO:0000256" key="9">
    <source>
        <dbReference type="ARBA" id="ARBA00023299"/>
    </source>
</evidence>
<comment type="subunit">
    <text evidence="12">Homodimer.</text>
</comment>
<dbReference type="CDD" id="cd00611">
    <property type="entry name" value="PSAT_like"/>
    <property type="match status" value="1"/>
</dbReference>
<organism evidence="15 16">
    <name type="scientific">Rivihabitans pingtungensis</name>
    <dbReference type="NCBI Taxonomy" id="1054498"/>
    <lineage>
        <taxon>Bacteria</taxon>
        <taxon>Pseudomonadati</taxon>
        <taxon>Pseudomonadota</taxon>
        <taxon>Betaproteobacteria</taxon>
        <taxon>Neisseriales</taxon>
        <taxon>Aquaspirillaceae</taxon>
        <taxon>Rivihabitans</taxon>
    </lineage>
</organism>
<keyword evidence="16" id="KW-1185">Reference proteome</keyword>
<dbReference type="HAMAP" id="MF_00160">
    <property type="entry name" value="SerC_aminotrans_5"/>
    <property type="match status" value="1"/>
</dbReference>
<dbReference type="InterPro" id="IPR000192">
    <property type="entry name" value="Aminotrans_V_dom"/>
</dbReference>
<keyword evidence="6 12" id="KW-0808">Transferase</keyword>
<sequence>MTQVYNFSAGPAVLPRDVLLQAQQELLDWHGSGMSVMEMSHRGKEFMSIIHEAETDLRQLMGIPANYKVLFLQGGALSQFAMVPLNLLGDKKSIDVVNTGHWSKLAIKEARKFAEVNIVASSEDRQYTYVPDPASWRTSPDAAYLHYVSNETIGGVQFPYIPDSTVPLVCDMSSDILSRAVDVSRFGLIFAGAQKNIGPSGLTLVIVREDLLGQLPAHMPTMYDYRVHADADSMYNTPPTYAIYIAGLVFKWLKQQGGVPGMASRNEEKAGLLYHAIDSSQGFYHCPVETPFRSRMNVPFRLGSPELEAAFLAEAEQRNLLQLKGHRSVGGMRASIYNAMPLEGVKTLASFMVDFARRHG</sequence>
<evidence type="ECO:0000256" key="5">
    <source>
        <dbReference type="ARBA" id="ARBA00022605"/>
    </source>
</evidence>
<dbReference type="InterPro" id="IPR020578">
    <property type="entry name" value="Aminotrans_V_PyrdxlP_BS"/>
</dbReference>
<keyword evidence="8 12" id="KW-0664">Pyridoxine biosynthesis</keyword>
<feature type="binding site" evidence="12">
    <location>
        <position position="42"/>
    </location>
    <ligand>
        <name>L-glutamate</name>
        <dbReference type="ChEBI" id="CHEBI:29985"/>
    </ligand>
</feature>
<comment type="subcellular location">
    <subcellularLocation>
        <location evidence="12">Cytoplasm</location>
    </subcellularLocation>
</comment>
<dbReference type="GO" id="GO:0004648">
    <property type="term" value="F:O-phospho-L-serine:2-oxoglutarate aminotransferase activity"/>
    <property type="evidence" value="ECO:0007669"/>
    <property type="project" value="UniProtKB-UniRule"/>
</dbReference>
<dbReference type="Proteomes" id="UP000247555">
    <property type="component" value="Unassembled WGS sequence"/>
</dbReference>
<evidence type="ECO:0000256" key="1">
    <source>
        <dbReference type="ARBA" id="ARBA00004915"/>
    </source>
</evidence>
<name>A0A318KVE9_9NEIS</name>
<accession>A0A318KVE9</accession>
<dbReference type="EMBL" id="QJKI01000001">
    <property type="protein sequence ID" value="PXX81801.1"/>
    <property type="molecule type" value="Genomic_DNA"/>
</dbReference>
<dbReference type="PANTHER" id="PTHR43247:SF1">
    <property type="entry name" value="PHOSPHOSERINE AMINOTRANSFERASE"/>
    <property type="match status" value="1"/>
</dbReference>
<dbReference type="AlphaFoldDB" id="A0A318KVE9"/>
<gene>
    <name evidence="12" type="primary">serC</name>
    <name evidence="15" type="ORF">DFR34_10130</name>
</gene>